<dbReference type="EMBL" id="CP117811">
    <property type="protein sequence ID" value="WDE96994.1"/>
    <property type="molecule type" value="Genomic_DNA"/>
</dbReference>
<evidence type="ECO:0000313" key="2">
    <source>
        <dbReference type="Proteomes" id="UP001214250"/>
    </source>
</evidence>
<name>A0ABY7VTA9_9BACT</name>
<dbReference type="RefSeq" id="WP_274151108.1">
    <property type="nucleotide sequence ID" value="NZ_CP117811.1"/>
</dbReference>
<sequence length="362" mass="41763">MSTLLKDSYNETYLKQIAAHICVHLSDFKTSEFLDYCLSKEWDDLSLKERMKKISCALNSVMPGTFKSKAKVLTKVSAHFSSYPACVFPDFIEQFGLNDLSLSIKCLEEMTRYSTSEFAVRPFIEKYPSQMLAQALIWAHDKNEHVRRLASEGYRPRLPWGKALITFKRDPTKLLKLLNVLKNDPSEYVRRSVANNLNDIGKDHPQLLKNFVLLNYTKVSSDCDKMLKHASRNLLKSGDEEILKIFSYPLPQHIAVDDFKLSESVDWNGSLEFSFSLSSKEQALGLIRIEYEIMHLKANASYSTKVFKISEVLDKNSEKKISKKHSFQKRSVRKYYPGKHYISIKINGIKFLTESFKLLPKT</sequence>
<evidence type="ECO:0000313" key="1">
    <source>
        <dbReference type="EMBL" id="WDE96994.1"/>
    </source>
</evidence>
<dbReference type="Pfam" id="PF08713">
    <property type="entry name" value="DNA_alkylation"/>
    <property type="match status" value="1"/>
</dbReference>
<organism evidence="1 2">
    <name type="scientific">Lentisphaera profundi</name>
    <dbReference type="NCBI Taxonomy" id="1658616"/>
    <lineage>
        <taxon>Bacteria</taxon>
        <taxon>Pseudomonadati</taxon>
        <taxon>Lentisphaerota</taxon>
        <taxon>Lentisphaeria</taxon>
        <taxon>Lentisphaerales</taxon>
        <taxon>Lentisphaeraceae</taxon>
        <taxon>Lentisphaera</taxon>
    </lineage>
</organism>
<protein>
    <submittedName>
        <fullName evidence="1">DNA alkylation repair protein</fullName>
    </submittedName>
</protein>
<dbReference type="InterPro" id="IPR014825">
    <property type="entry name" value="DNA_alkylation"/>
</dbReference>
<reference evidence="1 2" key="1">
    <citation type="submission" date="2023-02" db="EMBL/GenBank/DDBJ databases">
        <title>Genome sequence of Lentisphaera profundi SAORIC-696.</title>
        <authorList>
            <person name="Kim e."/>
            <person name="Cho J.-C."/>
            <person name="Choi A."/>
            <person name="Kang I."/>
        </authorList>
    </citation>
    <scope>NUCLEOTIDE SEQUENCE [LARGE SCALE GENOMIC DNA]</scope>
    <source>
        <strain evidence="1 2">SAORIC-696</strain>
    </source>
</reference>
<dbReference type="Proteomes" id="UP001214250">
    <property type="component" value="Chromosome 1"/>
</dbReference>
<dbReference type="SUPFAM" id="SSF48371">
    <property type="entry name" value="ARM repeat"/>
    <property type="match status" value="1"/>
</dbReference>
<dbReference type="InterPro" id="IPR016024">
    <property type="entry name" value="ARM-type_fold"/>
</dbReference>
<gene>
    <name evidence="1" type="ORF">PQO03_03340</name>
</gene>
<proteinExistence type="predicted"/>
<accession>A0ABY7VTA9</accession>
<dbReference type="Gene3D" id="1.25.40.290">
    <property type="entry name" value="ARM repeat domains"/>
    <property type="match status" value="1"/>
</dbReference>
<keyword evidence="2" id="KW-1185">Reference proteome</keyword>